<reference evidence="3 4" key="1">
    <citation type="submission" date="2016-09" db="EMBL/GenBank/DDBJ databases">
        <title>Genome-resolved meta-omics ties microbial dynamics to process performance in biotechnology for thiocyanate degradation.</title>
        <authorList>
            <person name="Kantor R.S."/>
            <person name="Huddy R.J."/>
            <person name="Iyer R."/>
            <person name="Thomas B.C."/>
            <person name="Brown C.T."/>
            <person name="Anantharaman K."/>
            <person name="Tringe S."/>
            <person name="Hettich R.L."/>
            <person name="Harrison S.T."/>
            <person name="Banfield J.F."/>
        </authorList>
    </citation>
    <scope>NUCLEOTIDE SEQUENCE [LARGE SCALE GENOMIC DNA]</scope>
    <source>
        <strain evidence="3">59-99</strain>
    </source>
</reference>
<feature type="transmembrane region" description="Helical" evidence="1">
    <location>
        <begin position="520"/>
        <end position="541"/>
    </location>
</feature>
<organism evidence="3 4">
    <name type="scientific">Candidatus Kapaibacterium thiocyanatum</name>
    <dbReference type="NCBI Taxonomy" id="1895771"/>
    <lineage>
        <taxon>Bacteria</taxon>
        <taxon>Pseudomonadati</taxon>
        <taxon>Candidatus Kapaibacteriota</taxon>
        <taxon>Candidatus Kapaibacteriia</taxon>
        <taxon>Candidatus Kapaibacteriales</taxon>
        <taxon>Candidatus Kapaibacteriaceae</taxon>
        <taxon>Candidatus Kapaibacterium</taxon>
    </lineage>
</organism>
<feature type="domain" description="Soluble ligand binding" evidence="2">
    <location>
        <begin position="107"/>
        <end position="133"/>
    </location>
</feature>
<feature type="domain" description="Soluble ligand binding" evidence="2">
    <location>
        <begin position="317"/>
        <end position="363"/>
    </location>
</feature>
<name>A0A1M3KXU9_9BACT</name>
<dbReference type="STRING" id="1895771.BGO89_12150"/>
<dbReference type="InterPro" id="IPR019554">
    <property type="entry name" value="Soluble_ligand-bd"/>
</dbReference>
<dbReference type="GO" id="GO:0015159">
    <property type="term" value="F:polysaccharide transmembrane transporter activity"/>
    <property type="evidence" value="ECO:0007669"/>
    <property type="project" value="InterPro"/>
</dbReference>
<sequence length="542" mass="58653">MPNARAGSTLNNLLTSEQVPTDNVVDAAVYFVGPGDLIAYQTTALDFTEKLTVVTPENTLLLERYGLINVDGMTLKQVRDTITSIVQARSRGTVECFVALRRPRLVYVTLKGNVPYPGTYTVPASMRVSTLLAVARQPWLLRRDAAVGEQVRAAGSMTETSKVQELTRNTGSGISPYAARNIVVRHRKGSSSVDLLKAKLTGFAMLDPHVREGDEIVVPYEDKLVAAVAISGAVANPVTISYKPGDKVSLLLDAAGGPTPDADLARVMLVQSGGDGKISLQVDSMLHLTGEDVDLQPGSTIIVERLAVTGAAPRQGVVEIYGEVRQPGATIIVPGETRLADVLKDAGGITEHAALALAYVVRQDPLPNNAKELYDNATRRLQYSDLTLEDTLRFRIDQNYRLPYVSCDFVKAFANPSSSDNIILENGDIIVVPKTPERVYVYGQVHQPGYVSFVPKQSLSWYVDRAGGFAKGAKPGRARIIKGKTRVWVESNDDIYVEPGDEVYVPRSPDVPAGTEIQTYAVIAGIVSSITALVGLFYTILR</sequence>
<evidence type="ECO:0000313" key="3">
    <source>
        <dbReference type="EMBL" id="OJX57238.1"/>
    </source>
</evidence>
<keyword evidence="1" id="KW-0812">Transmembrane</keyword>
<dbReference type="PANTHER" id="PTHR33619:SF3">
    <property type="entry name" value="POLYSACCHARIDE EXPORT PROTEIN GFCE-RELATED"/>
    <property type="match status" value="1"/>
</dbReference>
<dbReference type="EMBL" id="MKVH01000024">
    <property type="protein sequence ID" value="OJX57238.1"/>
    <property type="molecule type" value="Genomic_DNA"/>
</dbReference>
<accession>A0A1M3KXU9</accession>
<dbReference type="AlphaFoldDB" id="A0A1M3KXU9"/>
<keyword evidence="1" id="KW-0472">Membrane</keyword>
<dbReference type="Proteomes" id="UP000184233">
    <property type="component" value="Unassembled WGS sequence"/>
</dbReference>
<dbReference type="Gene3D" id="3.10.560.10">
    <property type="entry name" value="Outer membrane lipoprotein wza domain like"/>
    <property type="match status" value="4"/>
</dbReference>
<feature type="domain" description="Soluble ligand binding" evidence="2">
    <location>
        <begin position="438"/>
        <end position="483"/>
    </location>
</feature>
<protein>
    <recommendedName>
        <fullName evidence="2">Soluble ligand binding domain-containing protein</fullName>
    </recommendedName>
</protein>
<proteinExistence type="predicted"/>
<gene>
    <name evidence="3" type="ORF">BGO89_12150</name>
</gene>
<evidence type="ECO:0000256" key="1">
    <source>
        <dbReference type="SAM" id="Phobius"/>
    </source>
</evidence>
<comment type="caution">
    <text evidence="3">The sequence shown here is derived from an EMBL/GenBank/DDBJ whole genome shotgun (WGS) entry which is preliminary data.</text>
</comment>
<evidence type="ECO:0000313" key="4">
    <source>
        <dbReference type="Proteomes" id="UP000184233"/>
    </source>
</evidence>
<feature type="domain" description="Soluble ligand binding" evidence="2">
    <location>
        <begin position="228"/>
        <end position="275"/>
    </location>
</feature>
<evidence type="ECO:0000259" key="2">
    <source>
        <dbReference type="Pfam" id="PF10531"/>
    </source>
</evidence>
<dbReference type="PANTHER" id="PTHR33619">
    <property type="entry name" value="POLYSACCHARIDE EXPORT PROTEIN GFCE-RELATED"/>
    <property type="match status" value="1"/>
</dbReference>
<dbReference type="Pfam" id="PF10531">
    <property type="entry name" value="SLBB"/>
    <property type="match status" value="4"/>
</dbReference>
<keyword evidence="1" id="KW-1133">Transmembrane helix</keyword>
<dbReference type="InterPro" id="IPR049712">
    <property type="entry name" value="Poly_export"/>
</dbReference>